<proteinExistence type="predicted"/>
<accession>A0A0E9RVN0</accession>
<reference evidence="1" key="2">
    <citation type="journal article" date="2015" name="Fish Shellfish Immunol.">
        <title>Early steps in the European eel (Anguilla anguilla)-Vibrio vulnificus interaction in the gills: Role of the RtxA13 toxin.</title>
        <authorList>
            <person name="Callol A."/>
            <person name="Pajuelo D."/>
            <person name="Ebbesson L."/>
            <person name="Teles M."/>
            <person name="MacKenzie S."/>
            <person name="Amaro C."/>
        </authorList>
    </citation>
    <scope>NUCLEOTIDE SEQUENCE</scope>
</reference>
<protein>
    <submittedName>
        <fullName evidence="1">Uncharacterized protein</fullName>
    </submittedName>
</protein>
<reference evidence="1" key="1">
    <citation type="submission" date="2014-11" db="EMBL/GenBank/DDBJ databases">
        <authorList>
            <person name="Amaro Gonzalez C."/>
        </authorList>
    </citation>
    <scope>NUCLEOTIDE SEQUENCE</scope>
</reference>
<sequence>MYCKYTQVEWPVSSSEVAVSALPGSLFKNILGYFRTVAVICVL</sequence>
<evidence type="ECO:0000313" key="1">
    <source>
        <dbReference type="EMBL" id="JAH32303.1"/>
    </source>
</evidence>
<organism evidence="1">
    <name type="scientific">Anguilla anguilla</name>
    <name type="common">European freshwater eel</name>
    <name type="synonym">Muraena anguilla</name>
    <dbReference type="NCBI Taxonomy" id="7936"/>
    <lineage>
        <taxon>Eukaryota</taxon>
        <taxon>Metazoa</taxon>
        <taxon>Chordata</taxon>
        <taxon>Craniata</taxon>
        <taxon>Vertebrata</taxon>
        <taxon>Euteleostomi</taxon>
        <taxon>Actinopterygii</taxon>
        <taxon>Neopterygii</taxon>
        <taxon>Teleostei</taxon>
        <taxon>Anguilliformes</taxon>
        <taxon>Anguillidae</taxon>
        <taxon>Anguilla</taxon>
    </lineage>
</organism>
<dbReference type="EMBL" id="GBXM01076274">
    <property type="protein sequence ID" value="JAH32303.1"/>
    <property type="molecule type" value="Transcribed_RNA"/>
</dbReference>
<dbReference type="AlphaFoldDB" id="A0A0E9RVN0"/>
<name>A0A0E9RVN0_ANGAN</name>